<accession>A0A6S7IMG3</accession>
<evidence type="ECO:0000256" key="4">
    <source>
        <dbReference type="ARBA" id="ARBA00023125"/>
    </source>
</evidence>
<keyword evidence="3" id="KW-0862">Zinc</keyword>
<evidence type="ECO:0000256" key="3">
    <source>
        <dbReference type="ARBA" id="ARBA00022833"/>
    </source>
</evidence>
<gene>
    <name evidence="5" type="ORF">PACLA_8A065138</name>
</gene>
<evidence type="ECO:0000313" key="5">
    <source>
        <dbReference type="EMBL" id="CAB4018653.1"/>
    </source>
</evidence>
<dbReference type="InterPro" id="IPR006612">
    <property type="entry name" value="THAP_Znf"/>
</dbReference>
<comment type="caution">
    <text evidence="5">The sequence shown here is derived from an EMBL/GenBank/DDBJ whole genome shotgun (WGS) entry which is preliminary data.</text>
</comment>
<reference evidence="5" key="1">
    <citation type="submission" date="2020-04" db="EMBL/GenBank/DDBJ databases">
        <authorList>
            <person name="Alioto T."/>
            <person name="Alioto T."/>
            <person name="Gomez Garrido J."/>
        </authorList>
    </citation>
    <scope>NUCLEOTIDE SEQUENCE</scope>
    <source>
        <strain evidence="5">A484AB</strain>
    </source>
</reference>
<proteinExistence type="predicted"/>
<evidence type="ECO:0000256" key="2">
    <source>
        <dbReference type="ARBA" id="ARBA00022771"/>
    </source>
</evidence>
<dbReference type="GO" id="GO:0003677">
    <property type="term" value="F:DNA binding"/>
    <property type="evidence" value="ECO:0007669"/>
    <property type="project" value="UniProtKB-UniRule"/>
</dbReference>
<dbReference type="OrthoDB" id="5971057at2759"/>
<sequence>AVQINEDSNSCENSCTSSLRLNNSESQCSSQLSSSNFTRRSGGAGGYTCCVPDCSSNHKRNPELSFYSIPSGKSKESKELRKRWINLISHRDFSPTIGHRVCSLHFPGGCKTYLNQLPMIVPKATRPTPTKSRSTGKARNRTLLVSSTKSVPTKRRLFSELDNNNNLSGSIEPNKMATLAVNENIDPIACLQEQMAKLLATNEKLKEENGRLKNENKCQKDEIRGLTEQLEEEVKKKTFFN</sequence>
<dbReference type="GO" id="GO:0008270">
    <property type="term" value="F:zinc ion binding"/>
    <property type="evidence" value="ECO:0007669"/>
    <property type="project" value="UniProtKB-KW"/>
</dbReference>
<keyword evidence="2" id="KW-0863">Zinc-finger</keyword>
<protein>
    <submittedName>
        <fullName evidence="5">THAP domain-containing 11</fullName>
    </submittedName>
</protein>
<feature type="non-terminal residue" evidence="5">
    <location>
        <position position="1"/>
    </location>
</feature>
<evidence type="ECO:0000256" key="1">
    <source>
        <dbReference type="ARBA" id="ARBA00022723"/>
    </source>
</evidence>
<evidence type="ECO:0000313" key="6">
    <source>
        <dbReference type="Proteomes" id="UP001152795"/>
    </source>
</evidence>
<dbReference type="SMART" id="SM00980">
    <property type="entry name" value="THAP"/>
    <property type="match status" value="1"/>
</dbReference>
<organism evidence="5 6">
    <name type="scientific">Paramuricea clavata</name>
    <name type="common">Red gorgonian</name>
    <name type="synonym">Violescent sea-whip</name>
    <dbReference type="NCBI Taxonomy" id="317549"/>
    <lineage>
        <taxon>Eukaryota</taxon>
        <taxon>Metazoa</taxon>
        <taxon>Cnidaria</taxon>
        <taxon>Anthozoa</taxon>
        <taxon>Octocorallia</taxon>
        <taxon>Malacalcyonacea</taxon>
        <taxon>Plexauridae</taxon>
        <taxon>Paramuricea</taxon>
    </lineage>
</organism>
<dbReference type="Proteomes" id="UP001152795">
    <property type="component" value="Unassembled WGS sequence"/>
</dbReference>
<keyword evidence="6" id="KW-1185">Reference proteome</keyword>
<dbReference type="EMBL" id="CACRXK020010107">
    <property type="protein sequence ID" value="CAB4018653.1"/>
    <property type="molecule type" value="Genomic_DNA"/>
</dbReference>
<dbReference type="Pfam" id="PF05485">
    <property type="entry name" value="THAP"/>
    <property type="match status" value="1"/>
</dbReference>
<name>A0A6S7IMG3_PARCT</name>
<keyword evidence="4" id="KW-0238">DNA-binding</keyword>
<dbReference type="SUPFAM" id="SSF57716">
    <property type="entry name" value="Glucocorticoid receptor-like (DNA-binding domain)"/>
    <property type="match status" value="1"/>
</dbReference>
<dbReference type="AlphaFoldDB" id="A0A6S7IMG3"/>
<keyword evidence="1" id="KW-0479">Metal-binding</keyword>
<dbReference type="PROSITE" id="PS50950">
    <property type="entry name" value="ZF_THAP"/>
    <property type="match status" value="1"/>
</dbReference>